<comment type="caution">
    <text evidence="2">The sequence shown here is derived from an EMBL/GenBank/DDBJ whole genome shotgun (WGS) entry which is preliminary data.</text>
</comment>
<protein>
    <submittedName>
        <fullName evidence="2">Uncharacterized protein</fullName>
    </submittedName>
</protein>
<dbReference type="AlphaFoldDB" id="A0A1G2U8K4"/>
<evidence type="ECO:0000313" key="2">
    <source>
        <dbReference type="EMBL" id="OHB05330.1"/>
    </source>
</evidence>
<sequence length="222" mass="24979">MKIFAFFIKSLLDFIFPKNPEVLVLEAMSSGKMLETLPRAATPEKSDVVALFDYSHPLVKEIIWQVKYDGNTTLAGRLGEILFDTIVEELEERGILSNLSKSRSAILIPMPISGKRRFERGWNQAELLCQAIKRSDTGNILKYIPGQLVKFRHTESQTKTANKSERRRNLEGSMRVLNPLSLASRFVVLIDDVTTTGSTFAEARRALRESGVKKILCIAVAH</sequence>
<dbReference type="CDD" id="cd06223">
    <property type="entry name" value="PRTases_typeI"/>
    <property type="match status" value="1"/>
</dbReference>
<dbReference type="InterPro" id="IPR000836">
    <property type="entry name" value="PRTase_dom"/>
</dbReference>
<name>A0A1G2U8K4_9BACT</name>
<comment type="similarity">
    <text evidence="1">Belongs to the ComF/GntX family.</text>
</comment>
<gene>
    <name evidence="2" type="ORF">A3A26_01955</name>
</gene>
<accession>A0A1G2U8K4</accession>
<evidence type="ECO:0000256" key="1">
    <source>
        <dbReference type="ARBA" id="ARBA00008007"/>
    </source>
</evidence>
<dbReference type="PANTHER" id="PTHR47505">
    <property type="entry name" value="DNA UTILIZATION PROTEIN YHGH"/>
    <property type="match status" value="1"/>
</dbReference>
<dbReference type="Proteomes" id="UP000177068">
    <property type="component" value="Unassembled WGS sequence"/>
</dbReference>
<organism evidence="2 3">
    <name type="scientific">Candidatus Zambryskibacteria bacterium RIFCSPLOWO2_01_FULL_47_14</name>
    <dbReference type="NCBI Taxonomy" id="1802763"/>
    <lineage>
        <taxon>Bacteria</taxon>
        <taxon>Candidatus Zambryskiibacteriota</taxon>
    </lineage>
</organism>
<reference evidence="2 3" key="1">
    <citation type="journal article" date="2016" name="Nat. Commun.">
        <title>Thousands of microbial genomes shed light on interconnected biogeochemical processes in an aquifer system.</title>
        <authorList>
            <person name="Anantharaman K."/>
            <person name="Brown C.T."/>
            <person name="Hug L.A."/>
            <person name="Sharon I."/>
            <person name="Castelle C.J."/>
            <person name="Probst A.J."/>
            <person name="Thomas B.C."/>
            <person name="Singh A."/>
            <person name="Wilkins M.J."/>
            <person name="Karaoz U."/>
            <person name="Brodie E.L."/>
            <person name="Williams K.H."/>
            <person name="Hubbard S.S."/>
            <person name="Banfield J.F."/>
        </authorList>
    </citation>
    <scope>NUCLEOTIDE SEQUENCE [LARGE SCALE GENOMIC DNA]</scope>
</reference>
<evidence type="ECO:0000313" key="3">
    <source>
        <dbReference type="Proteomes" id="UP000177068"/>
    </source>
</evidence>
<dbReference type="Gene3D" id="3.40.50.2020">
    <property type="match status" value="1"/>
</dbReference>
<dbReference type="InterPro" id="IPR029057">
    <property type="entry name" value="PRTase-like"/>
</dbReference>
<dbReference type="InterPro" id="IPR051910">
    <property type="entry name" value="ComF/GntX_DNA_util-trans"/>
</dbReference>
<dbReference type="PANTHER" id="PTHR47505:SF1">
    <property type="entry name" value="DNA UTILIZATION PROTEIN YHGH"/>
    <property type="match status" value="1"/>
</dbReference>
<proteinExistence type="inferred from homology"/>
<dbReference type="SUPFAM" id="SSF53271">
    <property type="entry name" value="PRTase-like"/>
    <property type="match status" value="1"/>
</dbReference>
<dbReference type="EMBL" id="MHWG01000020">
    <property type="protein sequence ID" value="OHB05330.1"/>
    <property type="molecule type" value="Genomic_DNA"/>
</dbReference>